<feature type="compositionally biased region" description="Low complexity" evidence="1">
    <location>
        <begin position="292"/>
        <end position="353"/>
    </location>
</feature>
<dbReference type="EMBL" id="KV429122">
    <property type="protein sequence ID" value="KZT64660.1"/>
    <property type="molecule type" value="Genomic_DNA"/>
</dbReference>
<dbReference type="OrthoDB" id="2745931at2759"/>
<keyword evidence="3" id="KW-1185">Reference proteome</keyword>
<dbReference type="AlphaFoldDB" id="A0A165LNP8"/>
<reference evidence="2 3" key="1">
    <citation type="journal article" date="2016" name="Mol. Biol. Evol.">
        <title>Comparative Genomics of Early-Diverging Mushroom-Forming Fungi Provides Insights into the Origins of Lignocellulose Decay Capabilities.</title>
        <authorList>
            <person name="Nagy L.G."/>
            <person name="Riley R."/>
            <person name="Tritt A."/>
            <person name="Adam C."/>
            <person name="Daum C."/>
            <person name="Floudas D."/>
            <person name="Sun H."/>
            <person name="Yadav J.S."/>
            <person name="Pangilinan J."/>
            <person name="Larsson K.H."/>
            <person name="Matsuura K."/>
            <person name="Barry K."/>
            <person name="Labutti K."/>
            <person name="Kuo R."/>
            <person name="Ohm R.A."/>
            <person name="Bhattacharya S.S."/>
            <person name="Shirouzu T."/>
            <person name="Yoshinaga Y."/>
            <person name="Martin F.M."/>
            <person name="Grigoriev I.V."/>
            <person name="Hibbett D.S."/>
        </authorList>
    </citation>
    <scope>NUCLEOTIDE SEQUENCE [LARGE SCALE GENOMIC DNA]</scope>
    <source>
        <strain evidence="2 3">L-15889</strain>
    </source>
</reference>
<evidence type="ECO:0000313" key="3">
    <source>
        <dbReference type="Proteomes" id="UP000076727"/>
    </source>
</evidence>
<proteinExistence type="predicted"/>
<sequence length="475" mass="52003">MAKDLRKHNVSYYFRIIMQRPAKQLNGRWPNMWNAYLHKELKIRNDDLPDGAKKYQCADIVDELSEKWNKMSQAEKKEATKESVKELLEMREEKSFGAHSANIAASHDARFTVTTLEHECDKLRDQTKTQTLVIAVPSEPDVWFMPTVYVSCPGVLEFVQTLTKEPPERFAARMAAYLSSGVADEVARIPVPKIKYKNFAKNVTLPYHLQIKNYPPGIKFCAPSYLSELAEIELITHAWESGTTYWYYLNGKEYDIWLHDYNAGRLAGMMHDECDNNEDVKSMNPAVPNAATTSTSTSSSPHAVMAADSLPAADSSPAANSSPTISTSPATASISAITPPAVTPTPTMSAAASGEGIISPPTTTMDLTAAVVPDTVSWPTMQSSANKCQHPGDSAAPKAKKAKAPLSSFINHGCVVDGNGHPVPIEETTRRPRKKETAPRKRAQKKRGENTPSQATAAVTPGPLALSTDPHPINS</sequence>
<evidence type="ECO:0000313" key="2">
    <source>
        <dbReference type="EMBL" id="KZT64660.1"/>
    </source>
</evidence>
<feature type="compositionally biased region" description="Basic and acidic residues" evidence="1">
    <location>
        <begin position="427"/>
        <end position="439"/>
    </location>
</feature>
<organism evidence="2 3">
    <name type="scientific">Daedalea quercina L-15889</name>
    <dbReference type="NCBI Taxonomy" id="1314783"/>
    <lineage>
        <taxon>Eukaryota</taxon>
        <taxon>Fungi</taxon>
        <taxon>Dikarya</taxon>
        <taxon>Basidiomycota</taxon>
        <taxon>Agaricomycotina</taxon>
        <taxon>Agaricomycetes</taxon>
        <taxon>Polyporales</taxon>
        <taxon>Fomitopsis</taxon>
    </lineage>
</organism>
<gene>
    <name evidence="2" type="ORF">DAEQUDRAFT_805246</name>
</gene>
<feature type="region of interest" description="Disordered" evidence="1">
    <location>
        <begin position="279"/>
        <end position="359"/>
    </location>
</feature>
<name>A0A165LNP8_9APHY</name>
<dbReference type="Proteomes" id="UP000076727">
    <property type="component" value="Unassembled WGS sequence"/>
</dbReference>
<protein>
    <submittedName>
        <fullName evidence="2">Uncharacterized protein</fullName>
    </submittedName>
</protein>
<accession>A0A165LNP8</accession>
<dbReference type="STRING" id="1314783.A0A165LNP8"/>
<feature type="region of interest" description="Disordered" evidence="1">
    <location>
        <begin position="381"/>
        <end position="475"/>
    </location>
</feature>
<evidence type="ECO:0000256" key="1">
    <source>
        <dbReference type="SAM" id="MobiDB-lite"/>
    </source>
</evidence>